<evidence type="ECO:0000313" key="1">
    <source>
        <dbReference type="EMBL" id="KAG5462648.1"/>
    </source>
</evidence>
<proteinExistence type="predicted"/>
<reference evidence="1 2" key="1">
    <citation type="journal article" name="Sci. Rep.">
        <title>Genome-scale phylogenetic analyses confirm Olpidium as the closest living zoosporic fungus to the non-flagellated, terrestrial fungi.</title>
        <authorList>
            <person name="Chang Y."/>
            <person name="Rochon D."/>
            <person name="Sekimoto S."/>
            <person name="Wang Y."/>
            <person name="Chovatia M."/>
            <person name="Sandor L."/>
            <person name="Salamov A."/>
            <person name="Grigoriev I.V."/>
            <person name="Stajich J.E."/>
            <person name="Spatafora J.W."/>
        </authorList>
    </citation>
    <scope>NUCLEOTIDE SEQUENCE [LARGE SCALE GENOMIC DNA]</scope>
    <source>
        <strain evidence="1">S191</strain>
    </source>
</reference>
<keyword evidence="2" id="KW-1185">Reference proteome</keyword>
<dbReference type="Proteomes" id="UP000673691">
    <property type="component" value="Unassembled WGS sequence"/>
</dbReference>
<evidence type="ECO:0000313" key="2">
    <source>
        <dbReference type="Proteomes" id="UP000673691"/>
    </source>
</evidence>
<dbReference type="AlphaFoldDB" id="A0A8H8A0Z9"/>
<organism evidence="1 2">
    <name type="scientific">Olpidium bornovanus</name>
    <dbReference type="NCBI Taxonomy" id="278681"/>
    <lineage>
        <taxon>Eukaryota</taxon>
        <taxon>Fungi</taxon>
        <taxon>Fungi incertae sedis</taxon>
        <taxon>Olpidiomycota</taxon>
        <taxon>Olpidiomycotina</taxon>
        <taxon>Olpidiomycetes</taxon>
        <taxon>Olpidiales</taxon>
        <taxon>Olpidiaceae</taxon>
        <taxon>Olpidium</taxon>
    </lineage>
</organism>
<protein>
    <submittedName>
        <fullName evidence="1">Uncharacterized protein</fullName>
    </submittedName>
</protein>
<dbReference type="EMBL" id="JAEFCI010001833">
    <property type="protein sequence ID" value="KAG5462648.1"/>
    <property type="molecule type" value="Genomic_DNA"/>
</dbReference>
<sequence>PPRPGVPEVRVELHGLLEPAAGLFVFALLPEQPRHRDEDMGVVVALFERVHRLRAPLVTLFEQDGFRPHQARVGAFLQGCIRVSCPVLHANRLHPHFWHFGIEKAASFQDSAGLYEHPCQLLQPAGKKPERNALRAGLEAFRVRLARRGYVAVVLVVDLAADYVQLVEIRVLHQRLVEQLERLVVVAQLPLENNRFHPYALGIRSALSSVLQERPSPLVLTGLPLELHCRQPDLLAFRVHLERLGEDSLRARNVAGQPPLLGSHEPKHLGPWAELDCSLEQLIERMSGESDHGSAAGTSHKRDRLTFRIHLNHLVPCCFSRNAARLHKPFLLGNTLSACA</sequence>
<comment type="caution">
    <text evidence="1">The sequence shown here is derived from an EMBL/GenBank/DDBJ whole genome shotgun (WGS) entry which is preliminary data.</text>
</comment>
<name>A0A8H8A0Z9_9FUNG</name>
<gene>
    <name evidence="1" type="ORF">BJ554DRAFT_4233</name>
</gene>
<accession>A0A8H8A0Z9</accession>
<feature type="non-terminal residue" evidence="1">
    <location>
        <position position="1"/>
    </location>
</feature>